<dbReference type="PANTHER" id="PTHR35186">
    <property type="entry name" value="ANK_REP_REGION DOMAIN-CONTAINING PROTEIN"/>
    <property type="match status" value="1"/>
</dbReference>
<dbReference type="PANTHER" id="PTHR35186:SF4">
    <property type="entry name" value="PRION-INHIBITION AND PROPAGATION HELO DOMAIN-CONTAINING PROTEIN"/>
    <property type="match status" value="1"/>
</dbReference>
<accession>A0A9P8LBH5</accession>
<keyword evidence="2" id="KW-1133">Transmembrane helix</keyword>
<name>A0A9P8LBH5_9PEZI</name>
<reference evidence="3" key="1">
    <citation type="submission" date="2021-03" db="EMBL/GenBank/DDBJ databases">
        <title>Comparative genomics and phylogenomic investigation of the class Geoglossomycetes provide insights into ecological specialization and systematics.</title>
        <authorList>
            <person name="Melie T."/>
            <person name="Pirro S."/>
            <person name="Miller A.N."/>
            <person name="Quandt A."/>
        </authorList>
    </citation>
    <scope>NUCLEOTIDE SEQUENCE</scope>
    <source>
        <strain evidence="3">CAQ_001_2017</strain>
    </source>
</reference>
<dbReference type="Proteomes" id="UP000750711">
    <property type="component" value="Unassembled WGS sequence"/>
</dbReference>
<gene>
    <name evidence="3" type="ORF">GP486_004268</name>
</gene>
<organism evidence="3 4">
    <name type="scientific">Trichoglossum hirsutum</name>
    <dbReference type="NCBI Taxonomy" id="265104"/>
    <lineage>
        <taxon>Eukaryota</taxon>
        <taxon>Fungi</taxon>
        <taxon>Dikarya</taxon>
        <taxon>Ascomycota</taxon>
        <taxon>Pezizomycotina</taxon>
        <taxon>Geoglossomycetes</taxon>
        <taxon>Geoglossales</taxon>
        <taxon>Geoglossaceae</taxon>
        <taxon>Trichoglossum</taxon>
    </lineage>
</organism>
<evidence type="ECO:0000256" key="1">
    <source>
        <dbReference type="SAM" id="MobiDB-lite"/>
    </source>
</evidence>
<sequence length="549" mass="62077">MTDPVSLVFGIAPIFLACVQGFLALKQKTYLLRHHRREIDWLRTKVEVQTHCFKGEIHHLIIDTFDTRMAQLLIRDDDHAHWRSRILEDTLANYMGELYTEFIKAIQGVRVASVRIETKLVIFAPPDVKSSSFQAVKDMFRIAFKRQEYYEDIRALKEWIAELKRIRKLAKKHSEAKTKKPHKEYTNNEPTARLFATVQHYKAIQRLSLDFQALLQERDRLLFHVSSQQLGPMRPGESPDQKPVGYSDGPIPESQKISPQGHVSSITKKSDASDFGSEFAGSDASSSGGIESLCRQLNACSVTSASGTGPRHLSYIDVHRQQFMFEPKPADTPNLGSWDTHRITSLIELLNHRVRDVMLDHERILLALALVRGTLVNHSTLGWSQGCVVEGISFFSKTHADIDVGMLLKTLHITIQVGNRIAPGTDMKGGSVTVAVSEDDLEYKFGIRNLVLYRLGVALLSIGLWSKVNWEDVSAVRRGAAALDSFGRKFSHAVKRLIYGDFGVDTVDLYEKRLQVEILRTVIVPLEKLAELHRLAEPERWPGQAAPNW</sequence>
<keyword evidence="2" id="KW-0472">Membrane</keyword>
<keyword evidence="4" id="KW-1185">Reference proteome</keyword>
<evidence type="ECO:0000256" key="2">
    <source>
        <dbReference type="SAM" id="Phobius"/>
    </source>
</evidence>
<keyword evidence="2" id="KW-0812">Transmembrane</keyword>
<feature type="compositionally biased region" description="Polar residues" evidence="1">
    <location>
        <begin position="255"/>
        <end position="267"/>
    </location>
</feature>
<proteinExistence type="predicted"/>
<protein>
    <submittedName>
        <fullName evidence="3">Uncharacterized protein</fullName>
    </submittedName>
</protein>
<dbReference type="EMBL" id="JAGHQM010000652">
    <property type="protein sequence ID" value="KAH0559218.1"/>
    <property type="molecule type" value="Genomic_DNA"/>
</dbReference>
<comment type="caution">
    <text evidence="3">The sequence shown here is derived from an EMBL/GenBank/DDBJ whole genome shotgun (WGS) entry which is preliminary data.</text>
</comment>
<dbReference type="AlphaFoldDB" id="A0A9P8LBH5"/>
<feature type="region of interest" description="Disordered" evidence="1">
    <location>
        <begin position="226"/>
        <end position="281"/>
    </location>
</feature>
<evidence type="ECO:0000313" key="4">
    <source>
        <dbReference type="Proteomes" id="UP000750711"/>
    </source>
</evidence>
<feature type="transmembrane region" description="Helical" evidence="2">
    <location>
        <begin position="6"/>
        <end position="25"/>
    </location>
</feature>
<evidence type="ECO:0000313" key="3">
    <source>
        <dbReference type="EMBL" id="KAH0559218.1"/>
    </source>
</evidence>